<feature type="region of interest" description="Disordered" evidence="4">
    <location>
        <begin position="333"/>
        <end position="357"/>
    </location>
</feature>
<comment type="caution">
    <text evidence="6">The sequence shown here is derived from an EMBL/GenBank/DDBJ whole genome shotgun (WGS) entry which is preliminary data.</text>
</comment>
<keyword evidence="2" id="KW-0547">Nucleotide-binding</keyword>
<evidence type="ECO:0000256" key="3">
    <source>
        <dbReference type="ARBA" id="ARBA00022840"/>
    </source>
</evidence>
<dbReference type="PANTHER" id="PTHR45832:SF22">
    <property type="entry name" value="SERINE_THREONINE-PROTEIN KINASE SAMKA-RELATED"/>
    <property type="match status" value="1"/>
</dbReference>
<comment type="similarity">
    <text evidence="1">Belongs to the protein kinase superfamily. STE Ser/Thr protein kinase family. STE20 subfamily.</text>
</comment>
<dbReference type="PANTHER" id="PTHR45832">
    <property type="entry name" value="SERINE/THREONINE-PROTEIN KINASE SAMKA-RELATED-RELATED"/>
    <property type="match status" value="1"/>
</dbReference>
<dbReference type="CDD" id="cd14014">
    <property type="entry name" value="STKc_PknB_like"/>
    <property type="match status" value="1"/>
</dbReference>
<dbReference type="InterPro" id="IPR000719">
    <property type="entry name" value="Prot_kinase_dom"/>
</dbReference>
<evidence type="ECO:0000313" key="6">
    <source>
        <dbReference type="EMBL" id="MQS38588.1"/>
    </source>
</evidence>
<dbReference type="Proteomes" id="UP000460558">
    <property type="component" value="Unassembled WGS sequence"/>
</dbReference>
<feature type="domain" description="Protein kinase" evidence="5">
    <location>
        <begin position="71"/>
        <end position="351"/>
    </location>
</feature>
<keyword evidence="6" id="KW-0808">Transferase</keyword>
<dbReference type="Gene3D" id="1.10.510.10">
    <property type="entry name" value="Transferase(Phosphotransferase) domain 1"/>
    <property type="match status" value="1"/>
</dbReference>
<reference evidence="6 7" key="1">
    <citation type="submission" date="2019-06" db="EMBL/GenBank/DDBJ databases">
        <title>Comparative genomics and metabolomics analyses of clavulanic acid producing Streptomyces species provides insight into specialized metabolism and evolution of beta-lactam biosynthetic gene clusters.</title>
        <authorList>
            <person name="Moore M.A."/>
            <person name="Cruz-Morales P."/>
            <person name="Barona Gomez F."/>
            <person name="Kapil T."/>
        </authorList>
    </citation>
    <scope>NUCLEOTIDE SEQUENCE [LARGE SCALE GENOMIC DNA]</scope>
    <source>
        <strain evidence="6 7">T-272</strain>
    </source>
</reference>
<feature type="region of interest" description="Disordered" evidence="4">
    <location>
        <begin position="1"/>
        <end position="32"/>
    </location>
</feature>
<accession>A0ABW9NZ32</accession>
<name>A0ABW9NZ32_9ACTN</name>
<dbReference type="SUPFAM" id="SSF56112">
    <property type="entry name" value="Protein kinase-like (PK-like)"/>
    <property type="match status" value="1"/>
</dbReference>
<organism evidence="6 7">
    <name type="scientific">Streptomyces katsurahamanus</name>
    <dbReference type="NCBI Taxonomy" id="2577098"/>
    <lineage>
        <taxon>Bacteria</taxon>
        <taxon>Bacillati</taxon>
        <taxon>Actinomycetota</taxon>
        <taxon>Actinomycetes</taxon>
        <taxon>Kitasatosporales</taxon>
        <taxon>Streptomycetaceae</taxon>
        <taxon>Streptomyces</taxon>
    </lineage>
</organism>
<evidence type="ECO:0000256" key="2">
    <source>
        <dbReference type="ARBA" id="ARBA00022741"/>
    </source>
</evidence>
<dbReference type="EMBL" id="VDEQ01000268">
    <property type="protein sequence ID" value="MQS38588.1"/>
    <property type="molecule type" value="Genomic_DNA"/>
</dbReference>
<sequence length="357" mass="38937">MDAGHWYRSGPNIPSRTVTTPECPDRPSGGQLSAIKSSSLRIPTYTVELPGSSSEYGVDPLILGTLLDDRYRVLRKIGQGGEGDVYIARDEQLGCDVAIKAQFPRSFESSQTYFSAASAIEGELERLTFMSHLPGIPRVLGDGRYGLNKGRYIVMELIDGVTVESWIAEHHPVSAVAALSVVAQLCNILDGVHSEKYVHRDVCPRNAMLRTDGRACLLDVGISGKVHEVNPDYRGTPYYAPPEQYNRESRLSPQVDVFSLGVMLFAMVGTDVPYGDLEGPPDDATPPFPKGLSSEMPEGILTLALSMVSFEPRGRPDGVAEVLRILGRMLPKLGEDRPPKATQPDSTMPFRLGLPLL</sequence>
<proteinExistence type="inferred from homology"/>
<dbReference type="Gene3D" id="3.30.200.20">
    <property type="entry name" value="Phosphorylase Kinase, domain 1"/>
    <property type="match status" value="1"/>
</dbReference>
<keyword evidence="3" id="KW-0067">ATP-binding</keyword>
<dbReference type="InterPro" id="IPR011009">
    <property type="entry name" value="Kinase-like_dom_sf"/>
</dbReference>
<gene>
    <name evidence="6" type="ORF">FFZ77_24265</name>
</gene>
<dbReference type="PROSITE" id="PS50011">
    <property type="entry name" value="PROTEIN_KINASE_DOM"/>
    <property type="match status" value="1"/>
</dbReference>
<dbReference type="Pfam" id="PF00069">
    <property type="entry name" value="Pkinase"/>
    <property type="match status" value="1"/>
</dbReference>
<keyword evidence="6" id="KW-0723">Serine/threonine-protein kinase</keyword>
<dbReference type="InterPro" id="IPR051931">
    <property type="entry name" value="PAK3-like"/>
</dbReference>
<evidence type="ECO:0000313" key="7">
    <source>
        <dbReference type="Proteomes" id="UP000460558"/>
    </source>
</evidence>
<evidence type="ECO:0000256" key="1">
    <source>
        <dbReference type="ARBA" id="ARBA00008874"/>
    </source>
</evidence>
<evidence type="ECO:0000259" key="5">
    <source>
        <dbReference type="PROSITE" id="PS50011"/>
    </source>
</evidence>
<keyword evidence="6" id="KW-0418">Kinase</keyword>
<dbReference type="GO" id="GO:0004674">
    <property type="term" value="F:protein serine/threonine kinase activity"/>
    <property type="evidence" value="ECO:0007669"/>
    <property type="project" value="UniProtKB-KW"/>
</dbReference>
<evidence type="ECO:0000256" key="4">
    <source>
        <dbReference type="SAM" id="MobiDB-lite"/>
    </source>
</evidence>
<protein>
    <submittedName>
        <fullName evidence="6">Serine/threonine protein kinase</fullName>
    </submittedName>
</protein>
<keyword evidence="7" id="KW-1185">Reference proteome</keyword>